<dbReference type="AlphaFoldDB" id="A0A158BL62"/>
<dbReference type="EMBL" id="FCNX02000006">
    <property type="protein sequence ID" value="SAK70057.1"/>
    <property type="molecule type" value="Genomic_DNA"/>
</dbReference>
<dbReference type="RefSeq" id="WP_157694811.1">
    <property type="nucleotide sequence ID" value="NZ_FCNX02000006.1"/>
</dbReference>
<protein>
    <submittedName>
        <fullName evidence="1">Uncharacterized protein</fullName>
    </submittedName>
</protein>
<comment type="caution">
    <text evidence="1">The sequence shown here is derived from an EMBL/GenBank/DDBJ whole genome shotgun (WGS) entry which is preliminary data.</text>
</comment>
<dbReference type="Proteomes" id="UP000054903">
    <property type="component" value="Unassembled WGS sequence"/>
</dbReference>
<gene>
    <name evidence="1" type="ORF">AWB77_02913</name>
</gene>
<sequence>MRGDRVVMRHARISVLRLRTASIVIFHLRTARFAMLHLRTASIPMFHLVMPRIMMPAFIMMFGFVGGCSGGESQADDCEGSEFDFHENCFLPE</sequence>
<evidence type="ECO:0000313" key="2">
    <source>
        <dbReference type="Proteomes" id="UP000054903"/>
    </source>
</evidence>
<accession>A0A158BL62</accession>
<name>A0A158BL62_9BURK</name>
<proteinExistence type="predicted"/>
<keyword evidence="2" id="KW-1185">Reference proteome</keyword>
<dbReference type="STRING" id="1777138.AWB77_02913"/>
<evidence type="ECO:0000313" key="1">
    <source>
        <dbReference type="EMBL" id="SAK70057.1"/>
    </source>
</evidence>
<reference evidence="1" key="1">
    <citation type="submission" date="2016-01" db="EMBL/GenBank/DDBJ databases">
        <authorList>
            <person name="Peeters C."/>
        </authorList>
    </citation>
    <scope>NUCLEOTIDE SEQUENCE</scope>
    <source>
        <strain evidence="1">LMG 29320</strain>
    </source>
</reference>
<organism evidence="1 2">
    <name type="scientific">Caballeronia fortuita</name>
    <dbReference type="NCBI Taxonomy" id="1777138"/>
    <lineage>
        <taxon>Bacteria</taxon>
        <taxon>Pseudomonadati</taxon>
        <taxon>Pseudomonadota</taxon>
        <taxon>Betaproteobacteria</taxon>
        <taxon>Burkholderiales</taxon>
        <taxon>Burkholderiaceae</taxon>
        <taxon>Caballeronia</taxon>
    </lineage>
</organism>